<evidence type="ECO:0000313" key="3">
    <source>
        <dbReference type="Proteomes" id="UP000225706"/>
    </source>
</evidence>
<reference evidence="3" key="1">
    <citation type="journal article" date="2017" name="bioRxiv">
        <title>Comparative analysis of the genomes of Stylophora pistillata and Acropora digitifera provides evidence for extensive differences between species of corals.</title>
        <authorList>
            <person name="Voolstra C.R."/>
            <person name="Li Y."/>
            <person name="Liew Y.J."/>
            <person name="Baumgarten S."/>
            <person name="Zoccola D."/>
            <person name="Flot J.-F."/>
            <person name="Tambutte S."/>
            <person name="Allemand D."/>
            <person name="Aranda M."/>
        </authorList>
    </citation>
    <scope>NUCLEOTIDE SEQUENCE [LARGE SCALE GENOMIC DNA]</scope>
</reference>
<dbReference type="STRING" id="50429.A0A2B4RXT9"/>
<name>A0A2B4RXT9_STYPI</name>
<protein>
    <recommendedName>
        <fullName evidence="4">CxC3 like cysteine cluster domain-containing protein</fullName>
    </recommendedName>
</protein>
<gene>
    <name evidence="2" type="ORF">AWC38_SpisGene13533</name>
</gene>
<dbReference type="EMBL" id="LSMT01000256">
    <property type="protein sequence ID" value="PFX21976.1"/>
    <property type="molecule type" value="Genomic_DNA"/>
</dbReference>
<keyword evidence="3" id="KW-1185">Reference proteome</keyword>
<evidence type="ECO:0000256" key="1">
    <source>
        <dbReference type="SAM" id="MobiDB-lite"/>
    </source>
</evidence>
<sequence>MRDDPLISVTALYCEAGRISYHSLVIDLDQLIEECATYTKPSTIQKGWTTRIEDLGKSWANKRPQIMMSLLELEPLLPSVPCIHCKKDQPLVHCRQRGLKEIMCAKCDNDVYRRNHFHDREIYHEGFFKCVAPSVSLDREGNLTTVGVINDSAFSIAFKEWKFCNHEINLLQFKDFMVCPACATYQHSAHVDGNAKLYRYKSAGEKFSSEDGAAIQKSFELYQKIEYMASSINQRLKNINRLADCKVEIADALDNNFLWALHDQTGEMPLRAKKQVVEKYLEGRRLTEEKVLLEKEMTGFLKFYKDTVIPEILSTIESLKAVLSECNEDCSLDEASGPVSSSEGSSQGHLQPHFKSKAWQPSTEL</sequence>
<feature type="region of interest" description="Disordered" evidence="1">
    <location>
        <begin position="333"/>
        <end position="365"/>
    </location>
</feature>
<evidence type="ECO:0008006" key="4">
    <source>
        <dbReference type="Google" id="ProtNLM"/>
    </source>
</evidence>
<proteinExistence type="predicted"/>
<dbReference type="AlphaFoldDB" id="A0A2B4RXT9"/>
<dbReference type="OrthoDB" id="5988223at2759"/>
<accession>A0A2B4RXT9</accession>
<feature type="compositionally biased region" description="Low complexity" evidence="1">
    <location>
        <begin position="336"/>
        <end position="348"/>
    </location>
</feature>
<dbReference type="Proteomes" id="UP000225706">
    <property type="component" value="Unassembled WGS sequence"/>
</dbReference>
<comment type="caution">
    <text evidence="2">The sequence shown here is derived from an EMBL/GenBank/DDBJ whole genome shotgun (WGS) entry which is preliminary data.</text>
</comment>
<organism evidence="2 3">
    <name type="scientific">Stylophora pistillata</name>
    <name type="common">Smooth cauliflower coral</name>
    <dbReference type="NCBI Taxonomy" id="50429"/>
    <lineage>
        <taxon>Eukaryota</taxon>
        <taxon>Metazoa</taxon>
        <taxon>Cnidaria</taxon>
        <taxon>Anthozoa</taxon>
        <taxon>Hexacorallia</taxon>
        <taxon>Scleractinia</taxon>
        <taxon>Astrocoeniina</taxon>
        <taxon>Pocilloporidae</taxon>
        <taxon>Stylophora</taxon>
    </lineage>
</organism>
<evidence type="ECO:0000313" key="2">
    <source>
        <dbReference type="EMBL" id="PFX21976.1"/>
    </source>
</evidence>